<feature type="domain" description="RING-type" evidence="11">
    <location>
        <begin position="90"/>
        <end position="142"/>
    </location>
</feature>
<evidence type="ECO:0000256" key="3">
    <source>
        <dbReference type="ARBA" id="ARBA00022679"/>
    </source>
</evidence>
<accession>A0A3P6Q5X8</accession>
<keyword evidence="8 9" id="KW-0862">Zinc</keyword>
<dbReference type="EC" id="2.3.2.27" evidence="2"/>
<organism evidence="13 14">
    <name type="scientific">Gongylonema pulchrum</name>
    <dbReference type="NCBI Taxonomy" id="637853"/>
    <lineage>
        <taxon>Eukaryota</taxon>
        <taxon>Metazoa</taxon>
        <taxon>Ecdysozoa</taxon>
        <taxon>Nematoda</taxon>
        <taxon>Chromadorea</taxon>
        <taxon>Rhabditida</taxon>
        <taxon>Spirurina</taxon>
        <taxon>Spiruromorpha</taxon>
        <taxon>Spiruroidea</taxon>
        <taxon>Gongylonematidae</taxon>
        <taxon>Gongylonema</taxon>
    </lineage>
</organism>
<evidence type="ECO:0000256" key="7">
    <source>
        <dbReference type="ARBA" id="ARBA00022786"/>
    </source>
</evidence>
<keyword evidence="10" id="KW-0472">Membrane</keyword>
<dbReference type="PANTHER" id="PTHR11224">
    <property type="entry name" value="MAKORIN-RELATED"/>
    <property type="match status" value="1"/>
</dbReference>
<dbReference type="InterPro" id="IPR018957">
    <property type="entry name" value="Znf_C3HC4_RING-type"/>
</dbReference>
<keyword evidence="5" id="KW-0677">Repeat</keyword>
<dbReference type="PROSITE" id="PS00518">
    <property type="entry name" value="ZF_RING_1"/>
    <property type="match status" value="1"/>
</dbReference>
<dbReference type="Pfam" id="PF00642">
    <property type="entry name" value="zf-CCCH"/>
    <property type="match status" value="1"/>
</dbReference>
<evidence type="ECO:0000256" key="10">
    <source>
        <dbReference type="SAM" id="Phobius"/>
    </source>
</evidence>
<evidence type="ECO:0000313" key="14">
    <source>
        <dbReference type="Proteomes" id="UP000271098"/>
    </source>
</evidence>
<feature type="domain" description="C3H1-type" evidence="12">
    <location>
        <begin position="17"/>
        <end position="44"/>
    </location>
</feature>
<dbReference type="FunFam" id="3.30.40.10:FF:000117">
    <property type="entry name" value="Probable E3 ubiquitin-protein ligase makorin-1"/>
    <property type="match status" value="1"/>
</dbReference>
<keyword evidence="10" id="KW-0812">Transmembrane</keyword>
<dbReference type="InterPro" id="IPR013083">
    <property type="entry name" value="Znf_RING/FYVE/PHD"/>
</dbReference>
<dbReference type="InterPro" id="IPR017907">
    <property type="entry name" value="Znf_RING_CS"/>
</dbReference>
<dbReference type="GO" id="GO:0000209">
    <property type="term" value="P:protein polyubiquitination"/>
    <property type="evidence" value="ECO:0007669"/>
    <property type="project" value="InterPro"/>
</dbReference>
<dbReference type="SMART" id="SM00356">
    <property type="entry name" value="ZnF_C3H1"/>
    <property type="match status" value="2"/>
</dbReference>
<dbReference type="InterPro" id="IPR001841">
    <property type="entry name" value="Znf_RING"/>
</dbReference>
<dbReference type="GO" id="GO:0061630">
    <property type="term" value="F:ubiquitin protein ligase activity"/>
    <property type="evidence" value="ECO:0007669"/>
    <property type="project" value="UniProtKB-EC"/>
</dbReference>
<evidence type="ECO:0000256" key="6">
    <source>
        <dbReference type="ARBA" id="ARBA00022771"/>
    </source>
</evidence>
<evidence type="ECO:0000256" key="9">
    <source>
        <dbReference type="PROSITE-ProRule" id="PRU00723"/>
    </source>
</evidence>
<dbReference type="InterPro" id="IPR000571">
    <property type="entry name" value="Znf_CCCH"/>
</dbReference>
<evidence type="ECO:0000256" key="5">
    <source>
        <dbReference type="ARBA" id="ARBA00022737"/>
    </source>
</evidence>
<dbReference type="AlphaFoldDB" id="A0A3P6Q5X8"/>
<dbReference type="SUPFAM" id="SSF57850">
    <property type="entry name" value="RING/U-box"/>
    <property type="match status" value="1"/>
</dbReference>
<name>A0A3P6Q5X8_9BILA</name>
<proteinExistence type="predicted"/>
<dbReference type="OrthoDB" id="411372at2759"/>
<keyword evidence="10" id="KW-1133">Transmembrane helix</keyword>
<evidence type="ECO:0000256" key="8">
    <source>
        <dbReference type="ARBA" id="ARBA00022833"/>
    </source>
</evidence>
<dbReference type="PROSITE" id="PS50089">
    <property type="entry name" value="ZF_RING_2"/>
    <property type="match status" value="1"/>
</dbReference>
<dbReference type="Proteomes" id="UP000271098">
    <property type="component" value="Unassembled WGS sequence"/>
</dbReference>
<keyword evidence="6 9" id="KW-0863">Zinc-finger</keyword>
<dbReference type="PANTHER" id="PTHR11224:SF10">
    <property type="entry name" value="IP09428P-RELATED"/>
    <property type="match status" value="1"/>
</dbReference>
<comment type="catalytic activity">
    <reaction evidence="1">
        <text>S-ubiquitinyl-[E2 ubiquitin-conjugating enzyme]-L-cysteine + [acceptor protein]-L-lysine = [E2 ubiquitin-conjugating enzyme]-L-cysteine + N(6)-ubiquitinyl-[acceptor protein]-L-lysine.</text>
        <dbReference type="EC" id="2.3.2.27"/>
    </reaction>
</comment>
<evidence type="ECO:0000256" key="4">
    <source>
        <dbReference type="ARBA" id="ARBA00022723"/>
    </source>
</evidence>
<keyword evidence="14" id="KW-1185">Reference proteome</keyword>
<dbReference type="EMBL" id="UYRT01008480">
    <property type="protein sequence ID" value="VDK45162.1"/>
    <property type="molecule type" value="Genomic_DNA"/>
</dbReference>
<evidence type="ECO:0000259" key="12">
    <source>
        <dbReference type="PROSITE" id="PS50103"/>
    </source>
</evidence>
<keyword evidence="3" id="KW-0808">Transferase</keyword>
<dbReference type="CDD" id="cd16521">
    <property type="entry name" value="RING-HC_MKRN"/>
    <property type="match status" value="1"/>
</dbReference>
<evidence type="ECO:0000256" key="1">
    <source>
        <dbReference type="ARBA" id="ARBA00000900"/>
    </source>
</evidence>
<dbReference type="Pfam" id="PF00097">
    <property type="entry name" value="zf-C3HC4"/>
    <property type="match status" value="1"/>
</dbReference>
<gene>
    <name evidence="13" type="ORF">GPUH_LOCUS4473</name>
</gene>
<feature type="zinc finger region" description="C3H1-type" evidence="9">
    <location>
        <begin position="17"/>
        <end position="44"/>
    </location>
</feature>
<dbReference type="InterPro" id="IPR045072">
    <property type="entry name" value="MKRN-like"/>
</dbReference>
<dbReference type="GO" id="GO:0008270">
    <property type="term" value="F:zinc ion binding"/>
    <property type="evidence" value="ECO:0007669"/>
    <property type="project" value="UniProtKB-KW"/>
</dbReference>
<dbReference type="PROSITE" id="PS50103">
    <property type="entry name" value="ZF_C3H1"/>
    <property type="match status" value="2"/>
</dbReference>
<protein>
    <recommendedName>
        <fullName evidence="2">RING-type E3 ubiquitin transferase</fullName>
        <ecNumber evidence="2">2.3.2.27</ecNumber>
    </recommendedName>
</protein>
<keyword evidence="4 9" id="KW-0479">Metal-binding</keyword>
<feature type="transmembrane region" description="Helical" evidence="10">
    <location>
        <begin position="253"/>
        <end position="273"/>
    </location>
</feature>
<keyword evidence="7" id="KW-0833">Ubl conjugation pathway</keyword>
<feature type="domain" description="C3H1-type" evidence="12">
    <location>
        <begin position="171"/>
        <end position="201"/>
    </location>
</feature>
<dbReference type="SUPFAM" id="SSF90229">
    <property type="entry name" value="CCCH zinc finger"/>
    <property type="match status" value="1"/>
</dbReference>
<evidence type="ECO:0000259" key="11">
    <source>
        <dbReference type="PROSITE" id="PS50089"/>
    </source>
</evidence>
<evidence type="ECO:0000313" key="13">
    <source>
        <dbReference type="EMBL" id="VDK45162.1"/>
    </source>
</evidence>
<feature type="zinc finger region" description="C3H1-type" evidence="9">
    <location>
        <begin position="171"/>
        <end position="201"/>
    </location>
</feature>
<dbReference type="InterPro" id="IPR036855">
    <property type="entry name" value="Znf_CCCH_sf"/>
</dbReference>
<evidence type="ECO:0000256" key="2">
    <source>
        <dbReference type="ARBA" id="ARBA00012483"/>
    </source>
</evidence>
<reference evidence="13 14" key="1">
    <citation type="submission" date="2018-11" db="EMBL/GenBank/DDBJ databases">
        <authorList>
            <consortium name="Pathogen Informatics"/>
        </authorList>
    </citation>
    <scope>NUCLEOTIDE SEQUENCE [LARGE SCALE GENOMIC DNA]</scope>
</reference>
<dbReference type="SMART" id="SM00184">
    <property type="entry name" value="RING"/>
    <property type="match status" value="1"/>
</dbReference>
<dbReference type="Gene3D" id="3.30.40.10">
    <property type="entry name" value="Zinc/RING finger domain, C3HC4 (zinc finger)"/>
    <property type="match status" value="1"/>
</dbReference>
<sequence length="294" mass="33366">MQVIYCSSYHLVNCFRLSEVPVCPYYETGHCDKGNLCPFVHGDICDLCNVPCLHPANEGLRAEHRRECIAAHEAAMEEAFAEARSADKVCGICMENIREKNVRFGILEGCKHCFCLDCIRQWRSNQNHHFEKKTVRSCPECRTHSDFVIPAKYWVEDPADKSKLIAKFRENTKQKLCKYVKGGRIGNCPFGNKCFYKHVTPDGTVVEGDSPRTLRRYQTSDVDFGKYKFVCERKNAVLKKSPLNISAHKSLCVLWNGTGAILFVVFIFAGLFMKALCPSSGISLDNWQIISAIF</sequence>